<dbReference type="PANTHER" id="PTHR35936">
    <property type="entry name" value="MEMBRANE-BOUND LYTIC MUREIN TRANSGLYCOSYLASE F"/>
    <property type="match status" value="1"/>
</dbReference>
<accession>A0A0M7ADZ4</accession>
<dbReference type="Gene3D" id="3.40.190.10">
    <property type="entry name" value="Periplasmic binding protein-like II"/>
    <property type="match status" value="2"/>
</dbReference>
<dbReference type="EMBL" id="CXWD01000013">
    <property type="protein sequence ID" value="CTQ72837.1"/>
    <property type="molecule type" value="Genomic_DNA"/>
</dbReference>
<gene>
    <name evidence="3" type="primary">yxeM_2</name>
    <name evidence="3" type="ORF">LAX5112_03326</name>
</gene>
<dbReference type="PANTHER" id="PTHR35936:SF19">
    <property type="entry name" value="AMINO-ACID-BINDING PROTEIN YXEM-RELATED"/>
    <property type="match status" value="1"/>
</dbReference>
<evidence type="ECO:0000259" key="2">
    <source>
        <dbReference type="SMART" id="SM00062"/>
    </source>
</evidence>
<dbReference type="Pfam" id="PF00497">
    <property type="entry name" value="SBP_bac_3"/>
    <property type="match status" value="1"/>
</dbReference>
<evidence type="ECO:0000256" key="1">
    <source>
        <dbReference type="ARBA" id="ARBA00022729"/>
    </source>
</evidence>
<protein>
    <submittedName>
        <fullName evidence="3">Putative amino-acid-binding protein YxeM</fullName>
    </submittedName>
</protein>
<reference evidence="4" key="1">
    <citation type="submission" date="2015-07" db="EMBL/GenBank/DDBJ databases">
        <authorList>
            <person name="Rodrigo-Torres Lidia"/>
            <person name="Arahal R.David."/>
        </authorList>
    </citation>
    <scope>NUCLEOTIDE SEQUENCE [LARGE SCALE GENOMIC DNA]</scope>
    <source>
        <strain evidence="4">CECT 5112</strain>
    </source>
</reference>
<keyword evidence="1" id="KW-0732">Signal</keyword>
<dbReference type="SMART" id="SM00062">
    <property type="entry name" value="PBPb"/>
    <property type="match status" value="1"/>
</dbReference>
<name>A0A0M7ADZ4_9HYPH</name>
<dbReference type="OrthoDB" id="6193186at2"/>
<dbReference type="AlphaFoldDB" id="A0A0M7ADZ4"/>
<sequence length="306" mass="34142">MPPAPYLQIFKSRFRFRFAGIHRSSLKKCGNCLCVLLLSLVFIAPVAPLSTAATQNALCSEPLRVRASGDYFPFSHKAPGGKLIGTDVELVRAVFDLIDCPIELEIMPFKRAIVELSQGNIDMVPFASITEHRSKFAHYSAPYRNELARLIFRKGEAETHPISEINDIIDHQLIVGHERASYRGMLFDNFMRSDAGQHHVFHTTTTTEGIRMLETGRIDALVEMPSAVMGVANRMGLEGAFEVHPFPVWEEPVHFMFSQQTVPVQLVDAVSAAIREVRRTEDYKVAFGHLALPIPNTGDPSAPLMD</sequence>
<organism evidence="3 4">
    <name type="scientific">Roseibium alexandrii</name>
    <dbReference type="NCBI Taxonomy" id="388408"/>
    <lineage>
        <taxon>Bacteria</taxon>
        <taxon>Pseudomonadati</taxon>
        <taxon>Pseudomonadota</taxon>
        <taxon>Alphaproteobacteria</taxon>
        <taxon>Hyphomicrobiales</taxon>
        <taxon>Stappiaceae</taxon>
        <taxon>Roseibium</taxon>
    </lineage>
</organism>
<dbReference type="STRING" id="388408.LAX5112_03326"/>
<evidence type="ECO:0000313" key="4">
    <source>
        <dbReference type="Proteomes" id="UP000053235"/>
    </source>
</evidence>
<keyword evidence="4" id="KW-1185">Reference proteome</keyword>
<dbReference type="InterPro" id="IPR001638">
    <property type="entry name" value="Solute-binding_3/MltF_N"/>
</dbReference>
<dbReference type="Proteomes" id="UP000053235">
    <property type="component" value="Unassembled WGS sequence"/>
</dbReference>
<feature type="domain" description="Solute-binding protein family 3/N-terminal" evidence="2">
    <location>
        <begin position="62"/>
        <end position="290"/>
    </location>
</feature>
<proteinExistence type="predicted"/>
<dbReference type="SUPFAM" id="SSF53850">
    <property type="entry name" value="Periplasmic binding protein-like II"/>
    <property type="match status" value="1"/>
</dbReference>
<evidence type="ECO:0000313" key="3">
    <source>
        <dbReference type="EMBL" id="CTQ72837.1"/>
    </source>
</evidence>